<dbReference type="SUPFAM" id="SSF49785">
    <property type="entry name" value="Galactose-binding domain-like"/>
    <property type="match status" value="1"/>
</dbReference>
<feature type="domain" description="Glycosyl hydrolase 101 beta-sandwich" evidence="5">
    <location>
        <begin position="787"/>
        <end position="907"/>
    </location>
</feature>
<reference evidence="8" key="2">
    <citation type="submission" date="2021-04" db="EMBL/GenBank/DDBJ databases">
        <authorList>
            <person name="Gilroy R."/>
        </authorList>
    </citation>
    <scope>NUCLEOTIDE SEQUENCE</scope>
    <source>
        <strain evidence="8">CHK130-7132</strain>
    </source>
</reference>
<dbReference type="InterPro" id="IPR035364">
    <property type="entry name" value="Beta_sandwich_GH101"/>
</dbReference>
<comment type="caution">
    <text evidence="8">The sequence shown here is derived from an EMBL/GenBank/DDBJ whole genome shotgun (WGS) entry which is preliminary data.</text>
</comment>
<feature type="domain" description="Endo-alpha-N-acetylgalactosaminidase" evidence="6">
    <location>
        <begin position="1103"/>
        <end position="1286"/>
    </location>
</feature>
<evidence type="ECO:0000313" key="8">
    <source>
        <dbReference type="EMBL" id="HJC70365.1"/>
    </source>
</evidence>
<dbReference type="Proteomes" id="UP000823854">
    <property type="component" value="Unassembled WGS sequence"/>
</dbReference>
<dbReference type="InterPro" id="IPR008979">
    <property type="entry name" value="Galactose-bd-like_sf"/>
</dbReference>
<dbReference type="Gene3D" id="2.60.40.1180">
    <property type="entry name" value="Golgi alpha-mannosidase II"/>
    <property type="match status" value="1"/>
</dbReference>
<dbReference type="Gene3D" id="2.60.120.260">
    <property type="entry name" value="Galactose-binding domain-like"/>
    <property type="match status" value="3"/>
</dbReference>
<feature type="domain" description="Endo-alpha-N-acetylgalactosaminidase" evidence="4">
    <location>
        <begin position="509"/>
        <end position="780"/>
    </location>
</feature>
<dbReference type="InterPro" id="IPR040633">
    <property type="entry name" value="Gal_mutarotas_3"/>
</dbReference>
<dbReference type="Pfam" id="PF17451">
    <property type="entry name" value="Glyco_hyd_101C"/>
    <property type="match status" value="1"/>
</dbReference>
<dbReference type="EMBL" id="DWWC01000249">
    <property type="protein sequence ID" value="HJC70365.1"/>
    <property type="molecule type" value="Genomic_DNA"/>
</dbReference>
<keyword evidence="2" id="KW-1133">Transmembrane helix</keyword>
<keyword evidence="2" id="KW-0472">Membrane</keyword>
<dbReference type="Pfam" id="PF18080">
    <property type="entry name" value="Gal_mutarotas_3"/>
    <property type="match status" value="1"/>
</dbReference>
<dbReference type="Gene3D" id="3.20.20.80">
    <property type="entry name" value="Glycosidases"/>
    <property type="match status" value="1"/>
</dbReference>
<proteinExistence type="predicted"/>
<protein>
    <submittedName>
        <fullName evidence="8">Discoidin domain-containing protein</fullName>
    </submittedName>
</protein>
<sequence>MSPHQAHPPHAPRVNRSTVAGLRDRSPARSPHRSSSRSDSPRRSRGTRLLGSLGVGALIAPLALLAPALIGPASAEPVSTVPLPQSGMSIVEADSVEGEQVPANVLDGSPDTIWHTAWSEGKDPLPHHLSVRLSDEPVEMAQVRLTPRQDSNGSGRIGDYEIHASTDAECADDAFEKVAEGSFGGELAEATTERVVTLDEPVEASCLKVVWLSSWGGRADDPVTSPPEEVASLAELNVDVVGEPADPDPIVVDPPEGAVEITDGDLSVRLHPDFPQVVDYTLGGASLAGRYGAALTSLEIDEVARDVEVSAPEVSADGASATYRLTVPSLPGVSLDAVLSVEDGTFTWRLTDVVDPDGAVHRIAVPRLDLVSANGTEPGAQLVAADLSVDRTVSGDQFYDLASQQPGTAVTDRAHAALLAGAELAAGFETNAVEDNTAGGETAGRVQNDKSRYVATLAQGDGAIYGTVSPGTFVVRGSTADQGIGPDEDPFVRVRLAADANGDGSLDWQDAAIAARDIAEPINGAERVSTDVIKRIPFNIVSQATHPFLRTLDDTKRIAQATDGLGQSVMLKGYQAEGHDAAHPDYAGHYNERAGGKEDLDTLVTEGEDWNATFGVHVNATESYSEAHAFSEDLLRSPIEPGWGWMNQSYMIDGPKDLGTGAVLERFQDFRDEAPENLSFLYVDVYYPNGWEGQRLSTELEAQGWTVSTEWADKMPRSSVWSHWANDENYGGSSNKGLNSQVIRFLDNSRKDVWNPDPLLSNANVQEFEGWSGQQDANAFFETVWERNLPTKFLQRSDIVSWTPATDGAEGRILLTDGTEVTSPVTAVSGTEIPTDRTITTDGATVYEDGAYLLPWGEDEEPAAGGALGGQRLYHWNPEGGTTTWTLTDRWSDQSELVMHRLTDDGRVDEQRIPVVDGQVTLEAEAGSAYVLHPADALPEPVEPDWGFGTSVADPGFYSGTLDEWRVRGEASVETDEFRGRQAVLEGPGAASIAQHLHDPARPSRHLPAGTWSAWAWVEIEPGQTREVTVSATGGGVTPVEHQEAEGRGVASTVTASTAINATASDTKHGRHFQRVRVTFESTGKPVELAISAGKGEAEVRVDDVRVVPFTPSADPAETEETVLFTDFEHVDVGYWPFVTGEDNIGGDARTQLQERHEPYSQQGWYGVDQDGKAVEGGKLTDNVLRGDWSLMANEENEGLILRTTQASMPFTPGHRYRVTVDHQTAFADTYRLVVGEDVVGEDAADGELSSGIVQTQDLPQARSTEQAVLEFTASEDADVTWIGVEKLGGGRQANLTLDDLRVEDLGAG</sequence>
<evidence type="ECO:0000256" key="2">
    <source>
        <dbReference type="SAM" id="Phobius"/>
    </source>
</evidence>
<evidence type="ECO:0000256" key="1">
    <source>
        <dbReference type="SAM" id="MobiDB-lite"/>
    </source>
</evidence>
<evidence type="ECO:0000313" key="9">
    <source>
        <dbReference type="Proteomes" id="UP000823854"/>
    </source>
</evidence>
<dbReference type="Gene3D" id="2.70.98.10">
    <property type="match status" value="1"/>
</dbReference>
<keyword evidence="2" id="KW-0812">Transmembrane</keyword>
<feature type="region of interest" description="Disordered" evidence="1">
    <location>
        <begin position="1"/>
        <end position="48"/>
    </location>
</feature>
<dbReference type="Pfam" id="PF17974">
    <property type="entry name" value="GalBD_like"/>
    <property type="match status" value="1"/>
</dbReference>
<dbReference type="InterPro" id="IPR000421">
    <property type="entry name" value="FA58C"/>
</dbReference>
<dbReference type="GO" id="GO:0030246">
    <property type="term" value="F:carbohydrate binding"/>
    <property type="evidence" value="ECO:0007669"/>
    <property type="project" value="InterPro"/>
</dbReference>
<feature type="domain" description="F5/8 type C" evidence="3">
    <location>
        <begin position="93"/>
        <end position="216"/>
    </location>
</feature>
<dbReference type="InterPro" id="IPR040502">
    <property type="entry name" value="GH101_dom-6"/>
</dbReference>
<evidence type="ECO:0000259" key="6">
    <source>
        <dbReference type="Pfam" id="PF17974"/>
    </source>
</evidence>
<dbReference type="Pfam" id="PF12905">
    <property type="entry name" value="Glyco_hydro_101"/>
    <property type="match status" value="1"/>
</dbReference>
<organism evidence="8 9">
    <name type="scientific">Candidatus Brachybacterium intestinipullorum</name>
    <dbReference type="NCBI Taxonomy" id="2838512"/>
    <lineage>
        <taxon>Bacteria</taxon>
        <taxon>Bacillati</taxon>
        <taxon>Actinomycetota</taxon>
        <taxon>Actinomycetes</taxon>
        <taxon>Micrococcales</taxon>
        <taxon>Dermabacteraceae</taxon>
        <taxon>Brachybacterium</taxon>
    </lineage>
</organism>
<dbReference type="Pfam" id="PF00754">
    <property type="entry name" value="F5_F8_type_C"/>
    <property type="match status" value="1"/>
</dbReference>
<accession>A0A9D2Q3T0</accession>
<dbReference type="CDD" id="cd14244">
    <property type="entry name" value="GH_101_like"/>
    <property type="match status" value="1"/>
</dbReference>
<evidence type="ECO:0000259" key="7">
    <source>
        <dbReference type="Pfam" id="PF18080"/>
    </source>
</evidence>
<evidence type="ECO:0000259" key="4">
    <source>
        <dbReference type="Pfam" id="PF12905"/>
    </source>
</evidence>
<evidence type="ECO:0000259" key="3">
    <source>
        <dbReference type="Pfam" id="PF00754"/>
    </source>
</evidence>
<evidence type="ECO:0000259" key="5">
    <source>
        <dbReference type="Pfam" id="PF17451"/>
    </source>
</evidence>
<dbReference type="InterPro" id="IPR025706">
    <property type="entry name" value="Endoa_GalNAc"/>
</dbReference>
<dbReference type="InterPro" id="IPR013780">
    <property type="entry name" value="Glyco_hydro_b"/>
</dbReference>
<gene>
    <name evidence="8" type="ORF">H9932_11935</name>
</gene>
<dbReference type="InterPro" id="IPR014718">
    <property type="entry name" value="GH-type_carb-bd"/>
</dbReference>
<feature type="transmembrane region" description="Helical" evidence="2">
    <location>
        <begin position="49"/>
        <end position="70"/>
    </location>
</feature>
<feature type="domain" description="Galactose mutarotase-like fold" evidence="7">
    <location>
        <begin position="261"/>
        <end position="508"/>
    </location>
</feature>
<reference evidence="8" key="1">
    <citation type="journal article" date="2021" name="PeerJ">
        <title>Extensive microbial diversity within the chicken gut microbiome revealed by metagenomics and culture.</title>
        <authorList>
            <person name="Gilroy R."/>
            <person name="Ravi A."/>
            <person name="Getino M."/>
            <person name="Pursley I."/>
            <person name="Horton D.L."/>
            <person name="Alikhan N.F."/>
            <person name="Baker D."/>
            <person name="Gharbi K."/>
            <person name="Hall N."/>
            <person name="Watson M."/>
            <person name="Adriaenssens E.M."/>
            <person name="Foster-Nyarko E."/>
            <person name="Jarju S."/>
            <person name="Secka A."/>
            <person name="Antonio M."/>
            <person name="Oren A."/>
            <person name="Chaudhuri R.R."/>
            <person name="La Ragione R."/>
            <person name="Hildebrand F."/>
            <person name="Pallen M.J."/>
        </authorList>
    </citation>
    <scope>NUCLEOTIDE SEQUENCE</scope>
    <source>
        <strain evidence="8">CHK130-7132</strain>
    </source>
</reference>
<name>A0A9D2Q3T0_9MICO</name>
<dbReference type="GO" id="GO:0033926">
    <property type="term" value="F:endo-alpha-N-acetylgalactosaminidase activity"/>
    <property type="evidence" value="ECO:0007669"/>
    <property type="project" value="InterPro"/>
</dbReference>